<accession>A0A1F7JD76</accession>
<reference evidence="1 2" key="1">
    <citation type="journal article" date="2016" name="Nat. Commun.">
        <title>Thousands of microbial genomes shed light on interconnected biogeochemical processes in an aquifer system.</title>
        <authorList>
            <person name="Anantharaman K."/>
            <person name="Brown C.T."/>
            <person name="Hug L.A."/>
            <person name="Sharon I."/>
            <person name="Castelle C.J."/>
            <person name="Probst A.J."/>
            <person name="Thomas B.C."/>
            <person name="Singh A."/>
            <person name="Wilkins M.J."/>
            <person name="Karaoz U."/>
            <person name="Brodie E.L."/>
            <person name="Williams K.H."/>
            <person name="Hubbard S.S."/>
            <person name="Banfield J.F."/>
        </authorList>
    </citation>
    <scope>NUCLEOTIDE SEQUENCE [LARGE SCALE GENOMIC DNA]</scope>
</reference>
<protein>
    <submittedName>
        <fullName evidence="1">Uncharacterized protein</fullName>
    </submittedName>
</protein>
<sequence length="257" mass="28164">MPELVVIPEHGKVKVTAAIDTFGCVDPRKSVEDHPSHADGFARVPGGTKGFVMTLMGAVPELSPQQAVDYVFSWEIARGRTPTFHIADNVHGSGTGCGHEDNASKEEHEELYGLNAQEVRDMTAYVHQIISQGTIKTDVCMLTGPHAEVGVLEVLSDDVTVQATDDRGNAFFRFDKTRHDKEIKTLAEFLMEKGVKVDADALLASAEKQRNATLMLLAEGKPVYRIDLRKEREQKDIVELVGYVGQQPLTPDPSTPA</sequence>
<gene>
    <name evidence="1" type="ORF">A3B56_00925</name>
</gene>
<evidence type="ECO:0000313" key="2">
    <source>
        <dbReference type="Proteomes" id="UP000178486"/>
    </source>
</evidence>
<dbReference type="EMBL" id="MGAU01000059">
    <property type="protein sequence ID" value="OGK53558.1"/>
    <property type="molecule type" value="Genomic_DNA"/>
</dbReference>
<proteinExistence type="predicted"/>
<name>A0A1F7JD76_9BACT</name>
<organism evidence="1 2">
    <name type="scientific">Candidatus Roizmanbacteria bacterium RIFCSPLOWO2_01_FULL_45_11</name>
    <dbReference type="NCBI Taxonomy" id="1802070"/>
    <lineage>
        <taxon>Bacteria</taxon>
        <taxon>Candidatus Roizmaniibacteriota</taxon>
    </lineage>
</organism>
<comment type="caution">
    <text evidence="1">The sequence shown here is derived from an EMBL/GenBank/DDBJ whole genome shotgun (WGS) entry which is preliminary data.</text>
</comment>
<evidence type="ECO:0000313" key="1">
    <source>
        <dbReference type="EMBL" id="OGK53558.1"/>
    </source>
</evidence>
<dbReference type="AlphaFoldDB" id="A0A1F7JD76"/>
<dbReference type="Proteomes" id="UP000178486">
    <property type="component" value="Unassembled WGS sequence"/>
</dbReference>